<protein>
    <submittedName>
        <fullName evidence="5">Aldehyde dehydrogenase family protein</fullName>
    </submittedName>
</protein>
<dbReference type="InterPro" id="IPR016161">
    <property type="entry name" value="Ald_DH/histidinol_DH"/>
</dbReference>
<dbReference type="InterPro" id="IPR029510">
    <property type="entry name" value="Ald_DH_CS_GLU"/>
</dbReference>
<dbReference type="PROSITE" id="PS00687">
    <property type="entry name" value="ALDEHYDE_DEHYDR_GLU"/>
    <property type="match status" value="1"/>
</dbReference>
<dbReference type="CDD" id="cd07099">
    <property type="entry name" value="ALDH_DDALDH"/>
    <property type="match status" value="1"/>
</dbReference>
<name>A0ABT7E0E3_9NEIS</name>
<dbReference type="InterPro" id="IPR015590">
    <property type="entry name" value="Aldehyde_DH_dom"/>
</dbReference>
<dbReference type="SUPFAM" id="SSF53720">
    <property type="entry name" value="ALDH-like"/>
    <property type="match status" value="1"/>
</dbReference>
<keyword evidence="6" id="KW-1185">Reference proteome</keyword>
<accession>A0ABT7E0E3</accession>
<gene>
    <name evidence="5" type="ORF">PZA18_17005</name>
</gene>
<comment type="similarity">
    <text evidence="3">Belongs to the aldehyde dehydrogenase family.</text>
</comment>
<reference evidence="5" key="1">
    <citation type="submission" date="2023-03" db="EMBL/GenBank/DDBJ databases">
        <title>Chitinimonas shenzhenensis gen. nov., sp. nov., a novel member of family Burkholderiaceae isolated from activated sludge collected in Shen Zhen, China.</title>
        <authorList>
            <person name="Wang X."/>
        </authorList>
    </citation>
    <scope>NUCLEOTIDE SEQUENCE</scope>
    <source>
        <strain evidence="5">DQS-5</strain>
    </source>
</reference>
<evidence type="ECO:0000313" key="5">
    <source>
        <dbReference type="EMBL" id="MDK2125756.1"/>
    </source>
</evidence>
<evidence type="ECO:0000256" key="1">
    <source>
        <dbReference type="ARBA" id="ARBA00023002"/>
    </source>
</evidence>
<evidence type="ECO:0000259" key="4">
    <source>
        <dbReference type="Pfam" id="PF00171"/>
    </source>
</evidence>
<dbReference type="InterPro" id="IPR016162">
    <property type="entry name" value="Ald_DH_N"/>
</dbReference>
<dbReference type="PANTHER" id="PTHR11699">
    <property type="entry name" value="ALDEHYDE DEHYDROGENASE-RELATED"/>
    <property type="match status" value="1"/>
</dbReference>
<comment type="caution">
    <text evidence="5">The sequence shown here is derived from an EMBL/GenBank/DDBJ whole genome shotgun (WGS) entry which is preliminary data.</text>
</comment>
<organism evidence="5 6">
    <name type="scientific">Parachitinimonas caeni</name>
    <dbReference type="NCBI Taxonomy" id="3031301"/>
    <lineage>
        <taxon>Bacteria</taxon>
        <taxon>Pseudomonadati</taxon>
        <taxon>Pseudomonadota</taxon>
        <taxon>Betaproteobacteria</taxon>
        <taxon>Neisseriales</taxon>
        <taxon>Chitinibacteraceae</taxon>
        <taxon>Parachitinimonas</taxon>
    </lineage>
</organism>
<feature type="domain" description="Aldehyde dehydrogenase" evidence="4">
    <location>
        <begin position="160"/>
        <end position="592"/>
    </location>
</feature>
<dbReference type="Pfam" id="PF00171">
    <property type="entry name" value="Aldedh"/>
    <property type="match status" value="1"/>
</dbReference>
<keyword evidence="1 3" id="KW-0560">Oxidoreductase</keyword>
<dbReference type="InterPro" id="IPR016163">
    <property type="entry name" value="Ald_DH_C"/>
</dbReference>
<sequence>MKRDLETFPSPVSRLFTPQQLKGLNRLGDFYCPGDELMPAFSASGAAEGIDRLATAMHPRDLADFRLLLTLAARLPQPLLASLVNLLDQADRLGPWAKDLRMARLGAAGVAYSLYYGFAGSGGPRVRAAIGWDAAIRSSISGEPAMNQLVRDAAPDLSPTAATVEDAFQRAHSAQVTIAALIIEQRLAVLDRLGEVILRRRDEIIARVSQETGKCATDALLGEIFATLDNLEYLRKNARKLLSDRKVATPLAMLGKKSRVWYEPLGTILVIAPWNYPFYQAIVPISIAFAAGNAVIHKPSEFTPLTGLIESILQEAGFARDWAQVVYGDGKAGAHCLAQRPDKVFFTGSIATGKKVMAQAAELLVPVELELGGKDAMILFADANLDRAVAGAMWGALTNTGQSCTSIERLYIERSVFDSFTVKLVEKVQALQLGTGRDDDIGQMTTAAQVAIIRHQLEDALAKGARQLTGHSWDRQSPQIPPIVLTQVDHSMLVMEEESFGPFLPLMPFEGDDHAVSLANRTIYGLSACVWSGDIARAQRVARRLHVGNVSINNHMITEGNHGLPFGGAKQSGIGRFKGEEGLRGFCNIKAVMIDGNSSKIEANWYPFTEAKYAAMDKMTVASRMRGLGGLVRFALAGLPLESLANKLGRKGRKG</sequence>
<dbReference type="Proteomes" id="UP001172778">
    <property type="component" value="Unassembled WGS sequence"/>
</dbReference>
<evidence type="ECO:0000256" key="3">
    <source>
        <dbReference type="RuleBase" id="RU003345"/>
    </source>
</evidence>
<evidence type="ECO:0000256" key="2">
    <source>
        <dbReference type="PROSITE-ProRule" id="PRU10007"/>
    </source>
</evidence>
<feature type="active site" evidence="2">
    <location>
        <position position="370"/>
    </location>
</feature>
<dbReference type="Gene3D" id="3.40.309.10">
    <property type="entry name" value="Aldehyde Dehydrogenase, Chain A, domain 2"/>
    <property type="match status" value="1"/>
</dbReference>
<dbReference type="EMBL" id="JARRAF010000023">
    <property type="protein sequence ID" value="MDK2125756.1"/>
    <property type="molecule type" value="Genomic_DNA"/>
</dbReference>
<dbReference type="RefSeq" id="WP_284102065.1">
    <property type="nucleotide sequence ID" value="NZ_JARRAF010000023.1"/>
</dbReference>
<dbReference type="Gene3D" id="3.40.605.10">
    <property type="entry name" value="Aldehyde Dehydrogenase, Chain A, domain 1"/>
    <property type="match status" value="1"/>
</dbReference>
<evidence type="ECO:0000313" key="6">
    <source>
        <dbReference type="Proteomes" id="UP001172778"/>
    </source>
</evidence>
<proteinExistence type="inferred from homology"/>